<dbReference type="EMBL" id="JAATIS010009265">
    <property type="protein sequence ID" value="KAG2455552.1"/>
    <property type="molecule type" value="Genomic_DNA"/>
</dbReference>
<accession>A0A8X7WV84</accession>
<gene>
    <name evidence="1" type="primary">Ylr076c</name>
    <name evidence="1" type="ORF">GTO96_0007242</name>
</gene>
<protein>
    <submittedName>
        <fullName evidence="1">YL076 protein</fullName>
    </submittedName>
</protein>
<feature type="non-terminal residue" evidence="1">
    <location>
        <position position="110"/>
    </location>
</feature>
<name>A0A8X7WV84_POLSE</name>
<sequence>MQGTPPVQGPTVRDVLHPATIRNQSLLSHHVIKVTSIELGKSIFLGDMNLLSPWKLELGTAQCLNDMLLVLDLGSDRHDHLANMDTSHCSLWLSKCTTHPCLEPISSSTG</sequence>
<dbReference type="AlphaFoldDB" id="A0A8X7WV84"/>
<comment type="caution">
    <text evidence="1">The sequence shown here is derived from an EMBL/GenBank/DDBJ whole genome shotgun (WGS) entry which is preliminary data.</text>
</comment>
<reference evidence="1 2" key="1">
    <citation type="journal article" date="2021" name="Cell">
        <title>Tracing the genetic footprints of vertebrate landing in non-teleost ray-finned fishes.</title>
        <authorList>
            <person name="Bi X."/>
            <person name="Wang K."/>
            <person name="Yang L."/>
            <person name="Pan H."/>
            <person name="Jiang H."/>
            <person name="Wei Q."/>
            <person name="Fang M."/>
            <person name="Yu H."/>
            <person name="Zhu C."/>
            <person name="Cai Y."/>
            <person name="He Y."/>
            <person name="Gan X."/>
            <person name="Zeng H."/>
            <person name="Yu D."/>
            <person name="Zhu Y."/>
            <person name="Jiang H."/>
            <person name="Qiu Q."/>
            <person name="Yang H."/>
            <person name="Zhang Y.E."/>
            <person name="Wang W."/>
            <person name="Zhu M."/>
            <person name="He S."/>
            <person name="Zhang G."/>
        </authorList>
    </citation>
    <scope>NUCLEOTIDE SEQUENCE [LARGE SCALE GENOMIC DNA]</scope>
    <source>
        <strain evidence="1">Bchr_013</strain>
    </source>
</reference>
<evidence type="ECO:0000313" key="1">
    <source>
        <dbReference type="EMBL" id="KAG2455552.1"/>
    </source>
</evidence>
<feature type="non-terminal residue" evidence="1">
    <location>
        <position position="1"/>
    </location>
</feature>
<keyword evidence="2" id="KW-1185">Reference proteome</keyword>
<evidence type="ECO:0000313" key="2">
    <source>
        <dbReference type="Proteomes" id="UP000886611"/>
    </source>
</evidence>
<proteinExistence type="predicted"/>
<dbReference type="Proteomes" id="UP000886611">
    <property type="component" value="Unassembled WGS sequence"/>
</dbReference>
<organism evidence="1 2">
    <name type="scientific">Polypterus senegalus</name>
    <name type="common">Senegal bichir</name>
    <dbReference type="NCBI Taxonomy" id="55291"/>
    <lineage>
        <taxon>Eukaryota</taxon>
        <taxon>Metazoa</taxon>
        <taxon>Chordata</taxon>
        <taxon>Craniata</taxon>
        <taxon>Vertebrata</taxon>
        <taxon>Euteleostomi</taxon>
        <taxon>Actinopterygii</taxon>
        <taxon>Polypteriformes</taxon>
        <taxon>Polypteridae</taxon>
        <taxon>Polypterus</taxon>
    </lineage>
</organism>